<dbReference type="Proteomes" id="UP000747542">
    <property type="component" value="Unassembled WGS sequence"/>
</dbReference>
<comment type="caution">
    <text evidence="2">The sequence shown here is derived from an EMBL/GenBank/DDBJ whole genome shotgun (WGS) entry which is preliminary data.</text>
</comment>
<sequence length="205" mass="22500">MGKSMSSNCLYDSQEWGTTRLNLVDVDRYLPEEPWPPQLSEGGLDEFQESWPSSSLSNDAPCDTQDPWSWDTAGDESQSQPLGGPGAYNAVVDDLQDLGLQEQFVHIKCETQTMNGQESLTSASGDISSASGDYRDASGDFSGRELVLPSSDLWSTRSGQTRNLSYNNFARGLRHATRDIQPVMEETAGVQVWTPDNRVPATADQ</sequence>
<dbReference type="EMBL" id="JAHLQT010029607">
    <property type="protein sequence ID" value="KAG7161184.1"/>
    <property type="molecule type" value="Genomic_DNA"/>
</dbReference>
<organism evidence="2 3">
    <name type="scientific">Homarus americanus</name>
    <name type="common">American lobster</name>
    <dbReference type="NCBI Taxonomy" id="6706"/>
    <lineage>
        <taxon>Eukaryota</taxon>
        <taxon>Metazoa</taxon>
        <taxon>Ecdysozoa</taxon>
        <taxon>Arthropoda</taxon>
        <taxon>Crustacea</taxon>
        <taxon>Multicrustacea</taxon>
        <taxon>Malacostraca</taxon>
        <taxon>Eumalacostraca</taxon>
        <taxon>Eucarida</taxon>
        <taxon>Decapoda</taxon>
        <taxon>Pleocyemata</taxon>
        <taxon>Astacidea</taxon>
        <taxon>Nephropoidea</taxon>
        <taxon>Nephropidae</taxon>
        <taxon>Homarus</taxon>
    </lineage>
</organism>
<dbReference type="AlphaFoldDB" id="A0A8J5JXE1"/>
<keyword evidence="3" id="KW-1185">Reference proteome</keyword>
<evidence type="ECO:0000313" key="2">
    <source>
        <dbReference type="EMBL" id="KAG7161184.1"/>
    </source>
</evidence>
<name>A0A8J5JXE1_HOMAM</name>
<feature type="region of interest" description="Disordered" evidence="1">
    <location>
        <begin position="32"/>
        <end position="87"/>
    </location>
</feature>
<evidence type="ECO:0000256" key="1">
    <source>
        <dbReference type="SAM" id="MobiDB-lite"/>
    </source>
</evidence>
<gene>
    <name evidence="2" type="ORF">Hamer_G016233</name>
</gene>
<proteinExistence type="predicted"/>
<accession>A0A8J5JXE1</accession>
<evidence type="ECO:0000313" key="3">
    <source>
        <dbReference type="Proteomes" id="UP000747542"/>
    </source>
</evidence>
<reference evidence="2" key="1">
    <citation type="journal article" date="2021" name="Sci. Adv.">
        <title>The American lobster genome reveals insights on longevity, neural, and immune adaptations.</title>
        <authorList>
            <person name="Polinski J.M."/>
            <person name="Zimin A.V."/>
            <person name="Clark K.F."/>
            <person name="Kohn A.B."/>
            <person name="Sadowski N."/>
            <person name="Timp W."/>
            <person name="Ptitsyn A."/>
            <person name="Khanna P."/>
            <person name="Romanova D.Y."/>
            <person name="Williams P."/>
            <person name="Greenwood S.J."/>
            <person name="Moroz L.L."/>
            <person name="Walt D.R."/>
            <person name="Bodnar A.G."/>
        </authorList>
    </citation>
    <scope>NUCLEOTIDE SEQUENCE</scope>
    <source>
        <strain evidence="2">GMGI-L3</strain>
    </source>
</reference>
<protein>
    <submittedName>
        <fullName evidence="2">Uncharacterized protein</fullName>
    </submittedName>
</protein>